<feature type="coiled-coil region" evidence="1">
    <location>
        <begin position="45"/>
        <end position="99"/>
    </location>
</feature>
<keyword evidence="1" id="KW-0175">Coiled coil</keyword>
<keyword evidence="4" id="KW-1185">Reference proteome</keyword>
<evidence type="ECO:0000313" key="4">
    <source>
        <dbReference type="Proteomes" id="UP000094527"/>
    </source>
</evidence>
<evidence type="ECO:0000256" key="2">
    <source>
        <dbReference type="SAM" id="SignalP"/>
    </source>
</evidence>
<name>A0A1D2MBC8_ORCCI</name>
<dbReference type="OrthoDB" id="8291840at2759"/>
<dbReference type="EMBL" id="LJIJ01002112">
    <property type="protein sequence ID" value="ODM90212.1"/>
    <property type="molecule type" value="Genomic_DNA"/>
</dbReference>
<feature type="signal peptide" evidence="2">
    <location>
        <begin position="1"/>
        <end position="17"/>
    </location>
</feature>
<reference evidence="3 4" key="1">
    <citation type="journal article" date="2016" name="Genome Biol. Evol.">
        <title>Gene Family Evolution Reflects Adaptation to Soil Environmental Stressors in the Genome of the Collembolan Orchesella cincta.</title>
        <authorList>
            <person name="Faddeeva-Vakhrusheva A."/>
            <person name="Derks M.F."/>
            <person name="Anvar S.Y."/>
            <person name="Agamennone V."/>
            <person name="Suring W."/>
            <person name="Smit S."/>
            <person name="van Straalen N.M."/>
            <person name="Roelofs D."/>
        </authorList>
    </citation>
    <scope>NUCLEOTIDE SEQUENCE [LARGE SCALE GENOMIC DNA]</scope>
    <source>
        <tissue evidence="3">Mixed pool</tissue>
    </source>
</reference>
<feature type="chain" id="PRO_5008903755" evidence="2">
    <location>
        <begin position="18"/>
        <end position="218"/>
    </location>
</feature>
<gene>
    <name evidence="3" type="ORF">Ocin01_16469</name>
</gene>
<dbReference type="Gene3D" id="1.20.5.1700">
    <property type="match status" value="1"/>
</dbReference>
<dbReference type="Proteomes" id="UP000094527">
    <property type="component" value="Unassembled WGS sequence"/>
</dbReference>
<dbReference type="AlphaFoldDB" id="A0A1D2MBC8"/>
<evidence type="ECO:0000313" key="3">
    <source>
        <dbReference type="EMBL" id="ODM90212.1"/>
    </source>
</evidence>
<comment type="caution">
    <text evidence="3">The sequence shown here is derived from an EMBL/GenBank/DDBJ whole genome shotgun (WGS) entry which is preliminary data.</text>
</comment>
<protein>
    <submittedName>
        <fullName evidence="3">Tail fiber protein S</fullName>
    </submittedName>
</protein>
<evidence type="ECO:0000256" key="1">
    <source>
        <dbReference type="SAM" id="Coils"/>
    </source>
</evidence>
<organism evidence="3 4">
    <name type="scientific">Orchesella cincta</name>
    <name type="common">Springtail</name>
    <name type="synonym">Podura cincta</name>
    <dbReference type="NCBI Taxonomy" id="48709"/>
    <lineage>
        <taxon>Eukaryota</taxon>
        <taxon>Metazoa</taxon>
        <taxon>Ecdysozoa</taxon>
        <taxon>Arthropoda</taxon>
        <taxon>Hexapoda</taxon>
        <taxon>Collembola</taxon>
        <taxon>Entomobryomorpha</taxon>
        <taxon>Entomobryoidea</taxon>
        <taxon>Orchesellidae</taxon>
        <taxon>Orchesellinae</taxon>
        <taxon>Orchesella</taxon>
    </lineage>
</organism>
<proteinExistence type="predicted"/>
<keyword evidence="2" id="KW-0732">Signal</keyword>
<sequence>MYLPLAIILLLVGLAVAENDTVLNNETASISQLGAKETGQLLIVLSELRVSIEKLDSSMKSFEDRLNHLETERQNTVNANGLKTELDQLKQDFKVFQNEQTAHQGDSAGTTELKTTVTKLSENVGLLIQESRSQFPGLRADLNSLRGNVQDLNRRAVTDIKLGPVEYSQLWRGVGYFDHVPYVITEVGNFNADQYPDSVKRRRIQKLVNGSWRDAASG</sequence>
<accession>A0A1D2MBC8</accession>